<organism evidence="2 3">
    <name type="scientific">Musa balbisiana</name>
    <name type="common">Banana</name>
    <dbReference type="NCBI Taxonomy" id="52838"/>
    <lineage>
        <taxon>Eukaryota</taxon>
        <taxon>Viridiplantae</taxon>
        <taxon>Streptophyta</taxon>
        <taxon>Embryophyta</taxon>
        <taxon>Tracheophyta</taxon>
        <taxon>Spermatophyta</taxon>
        <taxon>Magnoliopsida</taxon>
        <taxon>Liliopsida</taxon>
        <taxon>Zingiberales</taxon>
        <taxon>Musaceae</taxon>
        <taxon>Musa</taxon>
    </lineage>
</organism>
<evidence type="ECO:0000313" key="3">
    <source>
        <dbReference type="Proteomes" id="UP000317650"/>
    </source>
</evidence>
<feature type="region of interest" description="Disordered" evidence="1">
    <location>
        <begin position="79"/>
        <end position="119"/>
    </location>
</feature>
<accession>A0A4S8I347</accession>
<dbReference type="AlphaFoldDB" id="A0A4S8I347"/>
<evidence type="ECO:0000313" key="2">
    <source>
        <dbReference type="EMBL" id="THU42398.1"/>
    </source>
</evidence>
<feature type="compositionally biased region" description="Basic and acidic residues" evidence="1">
    <location>
        <begin position="82"/>
        <end position="94"/>
    </location>
</feature>
<name>A0A4S8I347_MUSBA</name>
<sequence length="119" mass="13123">MGLGEKRMDPVPLFHHPTPLTYDIRLHVPFVPLTSYPVPVRFVIWFYDGAMVSSGWRCGVILLLSRCAFSASYFTGRRAPGGRREGCGSPHGRESNVSGTWDVGGGRLRMRGEGGGERD</sequence>
<dbReference type="EMBL" id="PYDT01001722">
    <property type="protein sequence ID" value="THU42398.1"/>
    <property type="molecule type" value="Genomic_DNA"/>
</dbReference>
<dbReference type="Proteomes" id="UP000317650">
    <property type="component" value="Unassembled WGS sequence"/>
</dbReference>
<gene>
    <name evidence="2" type="ORF">C4D60_Mb00t19840</name>
</gene>
<protein>
    <submittedName>
        <fullName evidence="2">Uncharacterized protein</fullName>
    </submittedName>
</protein>
<proteinExistence type="predicted"/>
<keyword evidence="3" id="KW-1185">Reference proteome</keyword>
<evidence type="ECO:0000256" key="1">
    <source>
        <dbReference type="SAM" id="MobiDB-lite"/>
    </source>
</evidence>
<comment type="caution">
    <text evidence="2">The sequence shown here is derived from an EMBL/GenBank/DDBJ whole genome shotgun (WGS) entry which is preliminary data.</text>
</comment>
<feature type="compositionally biased region" description="Basic and acidic residues" evidence="1">
    <location>
        <begin position="110"/>
        <end position="119"/>
    </location>
</feature>
<reference evidence="2 3" key="1">
    <citation type="journal article" date="2019" name="Nat. Plants">
        <title>Genome sequencing of Musa balbisiana reveals subgenome evolution and function divergence in polyploid bananas.</title>
        <authorList>
            <person name="Yao X."/>
        </authorList>
    </citation>
    <scope>NUCLEOTIDE SEQUENCE [LARGE SCALE GENOMIC DNA]</scope>
    <source>
        <strain evidence="3">cv. DH-PKW</strain>
        <tissue evidence="2">Leaves</tissue>
    </source>
</reference>